<dbReference type="PANTHER" id="PTHR43378">
    <property type="entry name" value="UDP-3-O-ACYLGLUCOSAMINE N-ACYLTRANSFERASE"/>
    <property type="match status" value="1"/>
</dbReference>
<evidence type="ECO:0000256" key="6">
    <source>
        <dbReference type="HAMAP-Rule" id="MF_00523"/>
    </source>
</evidence>
<evidence type="ECO:0000256" key="3">
    <source>
        <dbReference type="ARBA" id="ARBA00022679"/>
    </source>
</evidence>
<dbReference type="GO" id="GO:0016020">
    <property type="term" value="C:membrane"/>
    <property type="evidence" value="ECO:0007669"/>
    <property type="project" value="GOC"/>
</dbReference>
<evidence type="ECO:0000256" key="1">
    <source>
        <dbReference type="ARBA" id="ARBA00022516"/>
    </source>
</evidence>
<name>A0A916VQ95_9RHOB</name>
<evidence type="ECO:0000256" key="2">
    <source>
        <dbReference type="ARBA" id="ARBA00022556"/>
    </source>
</evidence>
<comment type="pathway">
    <text evidence="6">Bacterial outer membrane biogenesis; LPS lipid A biosynthesis.</text>
</comment>
<dbReference type="GO" id="GO:0016410">
    <property type="term" value="F:N-acyltransferase activity"/>
    <property type="evidence" value="ECO:0007669"/>
    <property type="project" value="InterPro"/>
</dbReference>
<keyword evidence="4 6" id="KW-0443">Lipid metabolism</keyword>
<keyword evidence="1 6" id="KW-0444">Lipid biosynthesis</keyword>
<keyword evidence="5 6" id="KW-0012">Acyltransferase</keyword>
<dbReference type="Pfam" id="PF00132">
    <property type="entry name" value="Hexapep"/>
    <property type="match status" value="2"/>
</dbReference>
<keyword evidence="8" id="KW-1185">Reference proteome</keyword>
<dbReference type="GO" id="GO:0103118">
    <property type="term" value="F:UDP-3-O-[(3R)-3-hydroxyacyl]-glucosamine N-acyltransferase activity"/>
    <property type="evidence" value="ECO:0007669"/>
    <property type="project" value="UniProtKB-EC"/>
</dbReference>
<protein>
    <recommendedName>
        <fullName evidence="6">UDP-3-O-acylglucosamine N-acyltransferase</fullName>
        <ecNumber evidence="6">2.3.1.191</ecNumber>
    </recommendedName>
</protein>
<feature type="active site" description="Proton acceptor" evidence="6">
    <location>
        <position position="243"/>
    </location>
</feature>
<comment type="caution">
    <text evidence="7">The sequence shown here is derived from an EMBL/GenBank/DDBJ whole genome shotgun (WGS) entry which is preliminary data.</text>
</comment>
<keyword evidence="2 6" id="KW-0441">Lipid A biosynthesis</keyword>
<accession>A0A916VQ95</accession>
<evidence type="ECO:0000313" key="7">
    <source>
        <dbReference type="EMBL" id="GGA20870.1"/>
    </source>
</evidence>
<dbReference type="HAMAP" id="MF_00523">
    <property type="entry name" value="LpxD"/>
    <property type="match status" value="1"/>
</dbReference>
<dbReference type="EC" id="2.3.1.191" evidence="6"/>
<dbReference type="GO" id="GO:0009245">
    <property type="term" value="P:lipid A biosynthetic process"/>
    <property type="evidence" value="ECO:0007669"/>
    <property type="project" value="UniProtKB-UniRule"/>
</dbReference>
<dbReference type="EMBL" id="BMKA01000003">
    <property type="protein sequence ID" value="GGA20870.1"/>
    <property type="molecule type" value="Genomic_DNA"/>
</dbReference>
<dbReference type="PANTHER" id="PTHR43378:SF2">
    <property type="entry name" value="UDP-3-O-ACYLGLUCOSAMINE N-ACYLTRANSFERASE 1, MITOCHONDRIAL-RELATED"/>
    <property type="match status" value="1"/>
</dbReference>
<sequence length="347" mass="35780">MGDTALKVASVAEPANAQVDQLALAMEPSYAEPLQAGNAQAAILWDGADWQGLGLKAAIFAPRSRYVLSGVTRVFEHAPDIPEGIHPSSIIDPTAQVGENASVGPFVVIGAGAVIGQNARIASHVSIGRDARIGDDATIYQGAHIGARVVIGDRFYAQQGAAIGVDGFSYVTPKPGAVEEARATGQITQASQTEGFARINSLGSVVLGDRVEVGANATVDRGTIANTVIGDGTKLDNLVHVGHNVSVGQNCLLCGQVGVAGSTKIGDRVVLGGQVGVADHITIGSDVIAAGKSGISSNVPSGRLMMGNPAMKMDLNIESYKALRRLPRLMAKVARLEKTVFKTDETG</sequence>
<evidence type="ECO:0000313" key="8">
    <source>
        <dbReference type="Proteomes" id="UP000628017"/>
    </source>
</evidence>
<reference evidence="7" key="1">
    <citation type="journal article" date="2014" name="Int. J. Syst. Evol. Microbiol.">
        <title>Complete genome sequence of Corynebacterium casei LMG S-19264T (=DSM 44701T), isolated from a smear-ripened cheese.</title>
        <authorList>
            <consortium name="US DOE Joint Genome Institute (JGI-PGF)"/>
            <person name="Walter F."/>
            <person name="Albersmeier A."/>
            <person name="Kalinowski J."/>
            <person name="Ruckert C."/>
        </authorList>
    </citation>
    <scope>NUCLEOTIDE SEQUENCE</scope>
    <source>
        <strain evidence="7">CGMCC 1.15880</strain>
    </source>
</reference>
<dbReference type="Gene3D" id="2.160.10.10">
    <property type="entry name" value="Hexapeptide repeat proteins"/>
    <property type="match status" value="1"/>
</dbReference>
<keyword evidence="6" id="KW-0677">Repeat</keyword>
<comment type="subunit">
    <text evidence="6">Homotrimer.</text>
</comment>
<dbReference type="NCBIfam" id="NF002060">
    <property type="entry name" value="PRK00892.1"/>
    <property type="match status" value="1"/>
</dbReference>
<dbReference type="AlphaFoldDB" id="A0A916VQ95"/>
<dbReference type="SUPFAM" id="SSF51161">
    <property type="entry name" value="Trimeric LpxA-like enzymes"/>
    <property type="match status" value="1"/>
</dbReference>
<dbReference type="InterPro" id="IPR011004">
    <property type="entry name" value="Trimer_LpxA-like_sf"/>
</dbReference>
<keyword evidence="3 6" id="KW-0808">Transferase</keyword>
<organism evidence="7 8">
    <name type="scientific">Neptunicoccus cionae</name>
    <dbReference type="NCBI Taxonomy" id="2035344"/>
    <lineage>
        <taxon>Bacteria</taxon>
        <taxon>Pseudomonadati</taxon>
        <taxon>Pseudomonadota</taxon>
        <taxon>Alphaproteobacteria</taxon>
        <taxon>Rhodobacterales</taxon>
        <taxon>Paracoccaceae</taxon>
        <taxon>Neptunicoccus</taxon>
    </lineage>
</organism>
<dbReference type="InterPro" id="IPR001451">
    <property type="entry name" value="Hexapep"/>
</dbReference>
<comment type="function">
    <text evidence="6">Catalyzes the N-acylation of UDP-3-O-acylglucosamine using 3-hydroxyacyl-ACP as the acyl donor. Is involved in the biosynthesis of lipid A, a phosphorylated glycolipid that anchors the lipopolysaccharide to the outer membrane of the cell.</text>
</comment>
<comment type="catalytic activity">
    <reaction evidence="6">
        <text>a UDP-3-O-[(3R)-3-hydroxyacyl]-alpha-D-glucosamine + a (3R)-hydroxyacyl-[ACP] = a UDP-2-N,3-O-bis[(3R)-3-hydroxyacyl]-alpha-D-glucosamine + holo-[ACP] + H(+)</text>
        <dbReference type="Rhea" id="RHEA:53836"/>
        <dbReference type="Rhea" id="RHEA-COMP:9685"/>
        <dbReference type="Rhea" id="RHEA-COMP:9945"/>
        <dbReference type="ChEBI" id="CHEBI:15378"/>
        <dbReference type="ChEBI" id="CHEBI:64479"/>
        <dbReference type="ChEBI" id="CHEBI:78827"/>
        <dbReference type="ChEBI" id="CHEBI:137740"/>
        <dbReference type="ChEBI" id="CHEBI:137748"/>
        <dbReference type="EC" id="2.3.1.191"/>
    </reaction>
</comment>
<dbReference type="Proteomes" id="UP000628017">
    <property type="component" value="Unassembled WGS sequence"/>
</dbReference>
<reference evidence="7" key="2">
    <citation type="submission" date="2020-09" db="EMBL/GenBank/DDBJ databases">
        <authorList>
            <person name="Sun Q."/>
            <person name="Zhou Y."/>
        </authorList>
    </citation>
    <scope>NUCLEOTIDE SEQUENCE</scope>
    <source>
        <strain evidence="7">CGMCC 1.15880</strain>
    </source>
</reference>
<comment type="similarity">
    <text evidence="6">Belongs to the transferase hexapeptide repeat family. LpxD subfamily.</text>
</comment>
<dbReference type="InterPro" id="IPR007691">
    <property type="entry name" value="LpxD"/>
</dbReference>
<evidence type="ECO:0000256" key="5">
    <source>
        <dbReference type="ARBA" id="ARBA00023315"/>
    </source>
</evidence>
<dbReference type="CDD" id="cd03352">
    <property type="entry name" value="LbH_LpxD"/>
    <property type="match status" value="1"/>
</dbReference>
<evidence type="ECO:0000256" key="4">
    <source>
        <dbReference type="ARBA" id="ARBA00023098"/>
    </source>
</evidence>
<gene>
    <name evidence="6 7" type="primary">lpxD</name>
    <name evidence="7" type="ORF">GCM10011498_21940</name>
</gene>
<proteinExistence type="inferred from homology"/>